<feature type="coiled-coil region" evidence="1">
    <location>
        <begin position="232"/>
        <end position="259"/>
    </location>
</feature>
<name>A0AA39XEB7_9PEZI</name>
<reference evidence="4" key="1">
    <citation type="submission" date="2023-06" db="EMBL/GenBank/DDBJ databases">
        <title>Genome-scale phylogeny and comparative genomics of the fungal order Sordariales.</title>
        <authorList>
            <consortium name="Lawrence Berkeley National Laboratory"/>
            <person name="Hensen N."/>
            <person name="Bonometti L."/>
            <person name="Westerberg I."/>
            <person name="Brannstrom I.O."/>
            <person name="Guillou S."/>
            <person name="Cros-Aarteil S."/>
            <person name="Calhoun S."/>
            <person name="Haridas S."/>
            <person name="Kuo A."/>
            <person name="Mondo S."/>
            <person name="Pangilinan J."/>
            <person name="Riley R."/>
            <person name="Labutti K."/>
            <person name="Andreopoulos B."/>
            <person name="Lipzen A."/>
            <person name="Chen C."/>
            <person name="Yanf M."/>
            <person name="Daum C."/>
            <person name="Ng V."/>
            <person name="Clum A."/>
            <person name="Steindorff A."/>
            <person name="Ohm R."/>
            <person name="Martin F."/>
            <person name="Silar P."/>
            <person name="Natvig D."/>
            <person name="Lalanne C."/>
            <person name="Gautier V."/>
            <person name="Ament-Velasquez S.L."/>
            <person name="Kruys A."/>
            <person name="Hutchinson M.I."/>
            <person name="Powell A.J."/>
            <person name="Barry K."/>
            <person name="Miller A.N."/>
            <person name="Grigoriev I.V."/>
            <person name="Debuchy R."/>
            <person name="Gladieux P."/>
            <person name="Thoren M.H."/>
            <person name="Johannesson H."/>
        </authorList>
    </citation>
    <scope>NUCLEOTIDE SEQUENCE</scope>
    <source>
        <strain evidence="4">CBS 606.72</strain>
    </source>
</reference>
<proteinExistence type="predicted"/>
<feature type="compositionally biased region" description="Polar residues" evidence="2">
    <location>
        <begin position="57"/>
        <end position="67"/>
    </location>
</feature>
<comment type="caution">
    <text evidence="4">The sequence shown here is derived from an EMBL/GenBank/DDBJ whole genome shotgun (WGS) entry which is preliminary data.</text>
</comment>
<sequence length="356" mass="39530">MSHNGVEGPRETPPTRARHQISRSISELSSPIRLHRHHSHHRAKEREKERERDGRATVSQTAPTPQQGRSSLDGSRSDGATLSPDPSRRTSILLAADDAQTAMAGIATANGPAATKAQLEDMLLKERQMVIARESGLKKTMGQLEEFSVATTNQLGDRYNSVSEKLAVLKSTIVALKELAGLSHQMNTAFALDAEELVADINSQLDGFGQFEDQQARIEKLQSRIFAGREKIKVLSKRVDVVRERIENWERADKEWQERTRKRLKVVWVVTSVLAFIFLLLFLSAQYAPESLEQPVRLANNSLNTLRNVTSSNTLWADPKDDFRGGDARDESLPSGTGATEPPSSSSDALRVFDEL</sequence>
<dbReference type="Proteomes" id="UP001175000">
    <property type="component" value="Unassembled WGS sequence"/>
</dbReference>
<keyword evidence="5" id="KW-1185">Reference proteome</keyword>
<organism evidence="4 5">
    <name type="scientific">Immersiella caudata</name>
    <dbReference type="NCBI Taxonomy" id="314043"/>
    <lineage>
        <taxon>Eukaryota</taxon>
        <taxon>Fungi</taxon>
        <taxon>Dikarya</taxon>
        <taxon>Ascomycota</taxon>
        <taxon>Pezizomycotina</taxon>
        <taxon>Sordariomycetes</taxon>
        <taxon>Sordariomycetidae</taxon>
        <taxon>Sordariales</taxon>
        <taxon>Lasiosphaeriaceae</taxon>
        <taxon>Immersiella</taxon>
    </lineage>
</organism>
<feature type="transmembrane region" description="Helical" evidence="3">
    <location>
        <begin position="266"/>
        <end position="288"/>
    </location>
</feature>
<keyword evidence="3" id="KW-0472">Membrane</keyword>
<feature type="region of interest" description="Disordered" evidence="2">
    <location>
        <begin position="1"/>
        <end position="88"/>
    </location>
</feature>
<evidence type="ECO:0000256" key="1">
    <source>
        <dbReference type="SAM" id="Coils"/>
    </source>
</evidence>
<keyword evidence="3" id="KW-1133">Transmembrane helix</keyword>
<evidence type="ECO:0000313" key="4">
    <source>
        <dbReference type="EMBL" id="KAK0631827.1"/>
    </source>
</evidence>
<feature type="compositionally biased region" description="Basic residues" evidence="2">
    <location>
        <begin position="33"/>
        <end position="43"/>
    </location>
</feature>
<accession>A0AA39XEB7</accession>
<dbReference type="AlphaFoldDB" id="A0AA39XEB7"/>
<feature type="compositionally biased region" description="Low complexity" evidence="2">
    <location>
        <begin position="68"/>
        <end position="79"/>
    </location>
</feature>
<evidence type="ECO:0000256" key="3">
    <source>
        <dbReference type="SAM" id="Phobius"/>
    </source>
</evidence>
<evidence type="ECO:0000256" key="2">
    <source>
        <dbReference type="SAM" id="MobiDB-lite"/>
    </source>
</evidence>
<feature type="compositionally biased region" description="Polar residues" evidence="2">
    <location>
        <begin position="334"/>
        <end position="348"/>
    </location>
</feature>
<keyword evidence="1" id="KW-0175">Coiled coil</keyword>
<evidence type="ECO:0000313" key="5">
    <source>
        <dbReference type="Proteomes" id="UP001175000"/>
    </source>
</evidence>
<dbReference type="EMBL" id="JAULSU010000001">
    <property type="protein sequence ID" value="KAK0631827.1"/>
    <property type="molecule type" value="Genomic_DNA"/>
</dbReference>
<feature type="compositionally biased region" description="Basic and acidic residues" evidence="2">
    <location>
        <begin position="318"/>
        <end position="332"/>
    </location>
</feature>
<feature type="region of interest" description="Disordered" evidence="2">
    <location>
        <begin position="317"/>
        <end position="356"/>
    </location>
</feature>
<feature type="compositionally biased region" description="Basic and acidic residues" evidence="2">
    <location>
        <begin position="44"/>
        <end position="55"/>
    </location>
</feature>
<protein>
    <submittedName>
        <fullName evidence="4">Uncharacterized protein</fullName>
    </submittedName>
</protein>
<gene>
    <name evidence="4" type="ORF">B0T14DRAFT_502533</name>
</gene>
<keyword evidence="3" id="KW-0812">Transmembrane</keyword>